<dbReference type="InterPro" id="IPR023374">
    <property type="entry name" value="AttH-like_dom_sf"/>
</dbReference>
<gene>
    <name evidence="2" type="ORF">FC98_GL001302</name>
</gene>
<evidence type="ECO:0000259" key="1">
    <source>
        <dbReference type="Pfam" id="PF07143"/>
    </source>
</evidence>
<dbReference type="Gene3D" id="2.40.370.10">
    <property type="entry name" value="AttH-like domain"/>
    <property type="match status" value="1"/>
</dbReference>
<evidence type="ECO:0000313" key="3">
    <source>
        <dbReference type="Proteomes" id="UP000051439"/>
    </source>
</evidence>
<sequence>MKISKIMNQPENYKRLGINPNKLEPWEDGIRGTDAAGQAEIWYLDCSFDDGSTLVLGTRTKSAAQQNKKGYNPNIAINYTKQGEPTFFDYRLYQDSQVSISQQTCDLKFGPNYLVGEDFTHYNFHVEPELDQEIVMEGKKSVQHKSKIDLHFDAETKPFRPGTGYITFGNVETYYNFICVTRLKVSGTILIDGEQKAVSGSAYYNHQWSNISPTVAFHHWLWGRQNIGKYSVLIYDMVASQQFGLTQIPLFTIDDDQGNRLLEITDEKNVKIEMLDTYVQQATNKEYPSDIRYTFSKGDILVTYEIMQPTEINTIDIYGLADDKQKQQFDAIQQQPTYTR</sequence>
<dbReference type="SUPFAM" id="SSF159245">
    <property type="entry name" value="AttH-like"/>
    <property type="match status" value="1"/>
</dbReference>
<dbReference type="AlphaFoldDB" id="A0A0R1NWA5"/>
<name>A0A0R1NWA5_9LACO</name>
<dbReference type="Proteomes" id="UP000051439">
    <property type="component" value="Unassembled WGS sequence"/>
</dbReference>
<accession>A0A0R1NWA5</accession>
<evidence type="ECO:0000313" key="2">
    <source>
        <dbReference type="EMBL" id="KRL20712.1"/>
    </source>
</evidence>
<keyword evidence="3" id="KW-1185">Reference proteome</keyword>
<dbReference type="InterPro" id="IPR010791">
    <property type="entry name" value="AttH_dom"/>
</dbReference>
<feature type="domain" description="AttH" evidence="1">
    <location>
        <begin position="144"/>
        <end position="210"/>
    </location>
</feature>
<dbReference type="EMBL" id="AZEB01000022">
    <property type="protein sequence ID" value="KRL20712.1"/>
    <property type="molecule type" value="Genomic_DNA"/>
</dbReference>
<proteinExistence type="predicted"/>
<comment type="caution">
    <text evidence="2">The sequence shown here is derived from an EMBL/GenBank/DDBJ whole genome shotgun (WGS) entry which is preliminary data.</text>
</comment>
<organism evidence="2 3">
    <name type="scientific">Lentilactobacillus kisonensis DSM 19906 = JCM 15041</name>
    <dbReference type="NCBI Taxonomy" id="1423766"/>
    <lineage>
        <taxon>Bacteria</taxon>
        <taxon>Bacillati</taxon>
        <taxon>Bacillota</taxon>
        <taxon>Bacilli</taxon>
        <taxon>Lactobacillales</taxon>
        <taxon>Lactobacillaceae</taxon>
        <taxon>Lentilactobacillus</taxon>
    </lineage>
</organism>
<dbReference type="PATRIC" id="fig|1423766.4.peg.1343"/>
<reference evidence="2 3" key="1">
    <citation type="journal article" date="2015" name="Genome Announc.">
        <title>Expanding the biotechnology potential of lactobacilli through comparative genomics of 213 strains and associated genera.</title>
        <authorList>
            <person name="Sun Z."/>
            <person name="Harris H.M."/>
            <person name="McCann A."/>
            <person name="Guo C."/>
            <person name="Argimon S."/>
            <person name="Zhang W."/>
            <person name="Yang X."/>
            <person name="Jeffery I.B."/>
            <person name="Cooney J.C."/>
            <person name="Kagawa T.F."/>
            <person name="Liu W."/>
            <person name="Song Y."/>
            <person name="Salvetti E."/>
            <person name="Wrobel A."/>
            <person name="Rasinkangas P."/>
            <person name="Parkhill J."/>
            <person name="Rea M.C."/>
            <person name="O'Sullivan O."/>
            <person name="Ritari J."/>
            <person name="Douillard F.P."/>
            <person name="Paul Ross R."/>
            <person name="Yang R."/>
            <person name="Briner A.E."/>
            <person name="Felis G.E."/>
            <person name="de Vos W.M."/>
            <person name="Barrangou R."/>
            <person name="Klaenhammer T.R."/>
            <person name="Caufield P.W."/>
            <person name="Cui Y."/>
            <person name="Zhang H."/>
            <person name="O'Toole P.W."/>
        </authorList>
    </citation>
    <scope>NUCLEOTIDE SEQUENCE [LARGE SCALE GENOMIC DNA]</scope>
    <source>
        <strain evidence="2 3">DSM 19906</strain>
    </source>
</reference>
<dbReference type="Pfam" id="PF07143">
    <property type="entry name" value="CrtC"/>
    <property type="match status" value="1"/>
</dbReference>
<dbReference type="RefSeq" id="WP_056949530.1">
    <property type="nucleotide sequence ID" value="NZ_AZEB01000022.1"/>
</dbReference>
<protein>
    <recommendedName>
        <fullName evidence="1">AttH domain-containing protein</fullName>
    </recommendedName>
</protein>